<name>A0ABW4JL95_9BACL</name>
<evidence type="ECO:0000313" key="1">
    <source>
        <dbReference type="EMBL" id="MFD1676250.1"/>
    </source>
</evidence>
<evidence type="ECO:0000313" key="2">
    <source>
        <dbReference type="Proteomes" id="UP001597079"/>
    </source>
</evidence>
<gene>
    <name evidence="1" type="ORF">ACFSB2_16215</name>
</gene>
<comment type="caution">
    <text evidence="1">The sequence shown here is derived from an EMBL/GenBank/DDBJ whole genome shotgun (WGS) entry which is preliminary data.</text>
</comment>
<reference evidence="2" key="1">
    <citation type="journal article" date="2019" name="Int. J. Syst. Evol. Microbiol.">
        <title>The Global Catalogue of Microorganisms (GCM) 10K type strain sequencing project: providing services to taxonomists for standard genome sequencing and annotation.</title>
        <authorList>
            <consortium name="The Broad Institute Genomics Platform"/>
            <consortium name="The Broad Institute Genome Sequencing Center for Infectious Disease"/>
            <person name="Wu L."/>
            <person name="Ma J."/>
        </authorList>
    </citation>
    <scope>NUCLEOTIDE SEQUENCE [LARGE SCALE GENOMIC DNA]</scope>
    <source>
        <strain evidence="2">CGMCC 1.12286</strain>
    </source>
</reference>
<keyword evidence="2" id="KW-1185">Reference proteome</keyword>
<dbReference type="Proteomes" id="UP001597079">
    <property type="component" value="Unassembled WGS sequence"/>
</dbReference>
<sequence>MDRLVRPENADFLLSDLAGDEVIRFWSEHSAFHQLKEWLMREYT</sequence>
<protein>
    <submittedName>
        <fullName evidence="1">Uncharacterized protein</fullName>
    </submittedName>
</protein>
<proteinExistence type="predicted"/>
<dbReference type="RefSeq" id="WP_377944134.1">
    <property type="nucleotide sequence ID" value="NZ_JBHUCX010000044.1"/>
</dbReference>
<organism evidence="1 2">
    <name type="scientific">Alicyclobacillus fodiniaquatilis</name>
    <dbReference type="NCBI Taxonomy" id="1661150"/>
    <lineage>
        <taxon>Bacteria</taxon>
        <taxon>Bacillati</taxon>
        <taxon>Bacillota</taxon>
        <taxon>Bacilli</taxon>
        <taxon>Bacillales</taxon>
        <taxon>Alicyclobacillaceae</taxon>
        <taxon>Alicyclobacillus</taxon>
    </lineage>
</organism>
<dbReference type="EMBL" id="JBHUCX010000044">
    <property type="protein sequence ID" value="MFD1676250.1"/>
    <property type="molecule type" value="Genomic_DNA"/>
</dbReference>
<accession>A0ABW4JL95</accession>